<dbReference type="InterPro" id="IPR006665">
    <property type="entry name" value="OmpA-like"/>
</dbReference>
<dbReference type="GO" id="GO:0005886">
    <property type="term" value="C:plasma membrane"/>
    <property type="evidence" value="ECO:0007669"/>
    <property type="project" value="UniProtKB-SubCell"/>
</dbReference>
<evidence type="ECO:0000256" key="4">
    <source>
        <dbReference type="ARBA" id="ARBA00022692"/>
    </source>
</evidence>
<evidence type="ECO:0000256" key="2">
    <source>
        <dbReference type="ARBA" id="ARBA00008914"/>
    </source>
</evidence>
<dbReference type="PANTHER" id="PTHR30329">
    <property type="entry name" value="STATOR ELEMENT OF FLAGELLAR MOTOR COMPLEX"/>
    <property type="match status" value="1"/>
</dbReference>
<dbReference type="AlphaFoldDB" id="A0A383XQR7"/>
<keyword evidence="4 9" id="KW-0812">Transmembrane</keyword>
<comment type="caution">
    <text evidence="11">The sequence shown here is derived from an EMBL/GenBank/DDBJ whole genome shotgun (WGS) entry which is preliminary data.</text>
</comment>
<dbReference type="Pfam" id="PF13677">
    <property type="entry name" value="MotB_plug"/>
    <property type="match status" value="1"/>
</dbReference>
<dbReference type="Proteomes" id="UP000251800">
    <property type="component" value="Unassembled WGS sequence"/>
</dbReference>
<dbReference type="CDD" id="cd07185">
    <property type="entry name" value="OmpA_C-like"/>
    <property type="match status" value="1"/>
</dbReference>
<feature type="region of interest" description="Disordered" evidence="8">
    <location>
        <begin position="259"/>
        <end position="303"/>
    </location>
</feature>
<dbReference type="EMBL" id="QEQK01000015">
    <property type="protein sequence ID" value="PWN54971.1"/>
    <property type="molecule type" value="Genomic_DNA"/>
</dbReference>
<evidence type="ECO:0000256" key="6">
    <source>
        <dbReference type="ARBA" id="ARBA00023136"/>
    </source>
</evidence>
<feature type="transmembrane region" description="Helical" evidence="9">
    <location>
        <begin position="20"/>
        <end position="38"/>
    </location>
</feature>
<dbReference type="Gene3D" id="3.30.1330.60">
    <property type="entry name" value="OmpA-like domain"/>
    <property type="match status" value="1"/>
</dbReference>
<keyword evidence="12" id="KW-1185">Reference proteome</keyword>
<dbReference type="InterPro" id="IPR036737">
    <property type="entry name" value="OmpA-like_sf"/>
</dbReference>
<gene>
    <name evidence="11" type="ORF">DEH80_14625</name>
</gene>
<feature type="domain" description="OmpA-like" evidence="10">
    <location>
        <begin position="141"/>
        <end position="261"/>
    </location>
</feature>
<dbReference type="Pfam" id="PF00691">
    <property type="entry name" value="OmpA"/>
    <property type="match status" value="1"/>
</dbReference>
<name>A0A383XQR7_9GAMM</name>
<proteinExistence type="inferred from homology"/>
<dbReference type="InterPro" id="IPR050330">
    <property type="entry name" value="Bact_OuterMem_StrucFunc"/>
</dbReference>
<evidence type="ECO:0000259" key="10">
    <source>
        <dbReference type="PROSITE" id="PS51123"/>
    </source>
</evidence>
<dbReference type="InterPro" id="IPR025713">
    <property type="entry name" value="MotB-like_N_dom"/>
</dbReference>
<evidence type="ECO:0000256" key="3">
    <source>
        <dbReference type="ARBA" id="ARBA00022475"/>
    </source>
</evidence>
<evidence type="ECO:0000256" key="5">
    <source>
        <dbReference type="ARBA" id="ARBA00022989"/>
    </source>
</evidence>
<keyword evidence="6 7" id="KW-0472">Membrane</keyword>
<evidence type="ECO:0000256" key="8">
    <source>
        <dbReference type="SAM" id="MobiDB-lite"/>
    </source>
</evidence>
<protein>
    <submittedName>
        <fullName evidence="11">Flagellar motor protein MotD</fullName>
    </submittedName>
</protein>
<keyword evidence="11" id="KW-0969">Cilium</keyword>
<dbReference type="PROSITE" id="PS51123">
    <property type="entry name" value="OMPA_2"/>
    <property type="match status" value="1"/>
</dbReference>
<keyword evidence="11" id="KW-0966">Cell projection</keyword>
<evidence type="ECO:0000256" key="7">
    <source>
        <dbReference type="PROSITE-ProRule" id="PRU00473"/>
    </source>
</evidence>
<keyword evidence="11" id="KW-0282">Flagellum</keyword>
<accession>A0A383XQR7</accession>
<keyword evidence="5 9" id="KW-1133">Transmembrane helix</keyword>
<comment type="subcellular location">
    <subcellularLocation>
        <location evidence="1">Cell membrane</location>
        <topology evidence="1">Single-pass membrane protein</topology>
    </subcellularLocation>
</comment>
<sequence length="303" mass="32196">MARRRSSPIDEHANTESWAIPYGDLVTLLLAFFVVMYATSTANEGKYRVLSDALNAAFAGAPRTIDPTLSQGTPMKAGQHLVESPSAFDSPTFAQSAAVQPATRHPDSAPGVTTLDLLEEAVVRDLRRRIFSEQVFVKRTAKGLEVELDADLLFASGVAEISTEAETLIRHLAGILTPYPNGITVEGHTDNEPIRTLRFPSNWELSAARAVSVVRLLTDSGIGPARLSVQGYGEFQPIADNSSGAGRARNRRVVLVIGETPGAAGGRPSASTMARRGGDLEAGGSGRRGPNPAPQARDSREGV</sequence>
<evidence type="ECO:0000313" key="12">
    <source>
        <dbReference type="Proteomes" id="UP000251800"/>
    </source>
</evidence>
<dbReference type="OrthoDB" id="9809186at2"/>
<keyword evidence="3" id="KW-1003">Cell membrane</keyword>
<dbReference type="RefSeq" id="WP_109721261.1">
    <property type="nucleotide sequence ID" value="NZ_QEQK01000015.1"/>
</dbReference>
<dbReference type="PANTHER" id="PTHR30329:SF20">
    <property type="entry name" value="EXPORTED PROTEIN"/>
    <property type="match status" value="1"/>
</dbReference>
<organism evidence="11 12">
    <name type="scientific">Abyssibacter profundi</name>
    <dbReference type="NCBI Taxonomy" id="2182787"/>
    <lineage>
        <taxon>Bacteria</taxon>
        <taxon>Pseudomonadati</taxon>
        <taxon>Pseudomonadota</taxon>
        <taxon>Gammaproteobacteria</taxon>
        <taxon>Chromatiales</taxon>
        <taxon>Oceanococcaceae</taxon>
        <taxon>Abyssibacter</taxon>
    </lineage>
</organism>
<evidence type="ECO:0000313" key="11">
    <source>
        <dbReference type="EMBL" id="PWN54971.1"/>
    </source>
</evidence>
<dbReference type="SUPFAM" id="SSF103088">
    <property type="entry name" value="OmpA-like"/>
    <property type="match status" value="1"/>
</dbReference>
<comment type="similarity">
    <text evidence="2">Belongs to the MotB family.</text>
</comment>
<reference evidence="11 12" key="1">
    <citation type="submission" date="2018-05" db="EMBL/GenBank/DDBJ databases">
        <title>Abyssibacter profundi OUC007T gen. nov., sp. nov, a marine bacterium isolated from seawater of the Mariana Trench.</title>
        <authorList>
            <person name="Zhou S."/>
        </authorList>
    </citation>
    <scope>NUCLEOTIDE SEQUENCE [LARGE SCALE GENOMIC DNA]</scope>
    <source>
        <strain evidence="11 12">OUC007</strain>
    </source>
</reference>
<evidence type="ECO:0000256" key="1">
    <source>
        <dbReference type="ARBA" id="ARBA00004162"/>
    </source>
</evidence>
<evidence type="ECO:0000256" key="9">
    <source>
        <dbReference type="SAM" id="Phobius"/>
    </source>
</evidence>